<dbReference type="CDD" id="cd04865">
    <property type="entry name" value="LigD_Pol_like_2"/>
    <property type="match status" value="1"/>
</dbReference>
<dbReference type="Pfam" id="PF04679">
    <property type="entry name" value="DNA_ligase_A_C"/>
    <property type="match status" value="1"/>
</dbReference>
<keyword evidence="12" id="KW-0067">ATP-binding</keyword>
<feature type="domain" description="ATP-dependent DNA ligase family profile" evidence="22">
    <location>
        <begin position="343"/>
        <end position="475"/>
    </location>
</feature>
<evidence type="ECO:0000256" key="18">
    <source>
        <dbReference type="ARBA" id="ARBA00023268"/>
    </source>
</evidence>
<evidence type="ECO:0000256" key="4">
    <source>
        <dbReference type="ARBA" id="ARBA00022679"/>
    </source>
</evidence>
<dbReference type="InterPro" id="IPR016059">
    <property type="entry name" value="DNA_ligase_ATP-dep_CS"/>
</dbReference>
<feature type="region of interest" description="Disordered" evidence="21">
    <location>
        <begin position="1"/>
        <end position="20"/>
    </location>
</feature>
<dbReference type="NCBIfam" id="TIGR02778">
    <property type="entry name" value="ligD_pol"/>
    <property type="match status" value="1"/>
</dbReference>
<keyword evidence="3 23" id="KW-0436">Ligase</keyword>
<keyword evidence="24" id="KW-1185">Reference proteome</keyword>
<dbReference type="InterPro" id="IPR052171">
    <property type="entry name" value="NHEJ_LigD"/>
</dbReference>
<evidence type="ECO:0000256" key="13">
    <source>
        <dbReference type="ARBA" id="ARBA00022932"/>
    </source>
</evidence>
<evidence type="ECO:0000256" key="9">
    <source>
        <dbReference type="ARBA" id="ARBA00022763"/>
    </source>
</evidence>
<keyword evidence="14" id="KW-0238">DNA-binding</keyword>
<dbReference type="GO" id="GO:0003910">
    <property type="term" value="F:DNA ligase (ATP) activity"/>
    <property type="evidence" value="ECO:0007669"/>
    <property type="project" value="UniProtKB-EC"/>
</dbReference>
<keyword evidence="15" id="KW-0233">DNA recombination</keyword>
<dbReference type="PROSITE" id="PS50160">
    <property type="entry name" value="DNA_LIGASE_A3"/>
    <property type="match status" value="1"/>
</dbReference>
<keyword evidence="11" id="KW-0269">Exonuclease</keyword>
<dbReference type="NCBIfam" id="TIGR02777">
    <property type="entry name" value="LigD_PE_dom"/>
    <property type="match status" value="1"/>
</dbReference>
<organism evidence="23 24">
    <name type="scientific">Geomonas diazotrophica</name>
    <dbReference type="NCBI Taxonomy" id="2843197"/>
    <lineage>
        <taxon>Bacteria</taxon>
        <taxon>Pseudomonadati</taxon>
        <taxon>Thermodesulfobacteriota</taxon>
        <taxon>Desulfuromonadia</taxon>
        <taxon>Geobacterales</taxon>
        <taxon>Geobacteraceae</taxon>
        <taxon>Geomonas</taxon>
    </lineage>
</organism>
<keyword evidence="8" id="KW-0547">Nucleotide-binding</keyword>
<evidence type="ECO:0000256" key="14">
    <source>
        <dbReference type="ARBA" id="ARBA00023125"/>
    </source>
</evidence>
<keyword evidence="18" id="KW-0511">Multifunctional enzyme</keyword>
<dbReference type="Proteomes" id="UP000683493">
    <property type="component" value="Chromosome"/>
</dbReference>
<evidence type="ECO:0000256" key="2">
    <source>
        <dbReference type="ARBA" id="ARBA00012727"/>
    </source>
</evidence>
<keyword evidence="4" id="KW-0808">Transferase</keyword>
<evidence type="ECO:0000256" key="1">
    <source>
        <dbReference type="ARBA" id="ARBA00001936"/>
    </source>
</evidence>
<dbReference type="InterPro" id="IPR012310">
    <property type="entry name" value="DNA_ligase_ATP-dep_cent"/>
</dbReference>
<evidence type="ECO:0000256" key="17">
    <source>
        <dbReference type="ARBA" id="ARBA00023211"/>
    </source>
</evidence>
<evidence type="ECO:0000256" key="8">
    <source>
        <dbReference type="ARBA" id="ARBA00022741"/>
    </source>
</evidence>
<keyword evidence="7" id="KW-0479">Metal-binding</keyword>
<dbReference type="Pfam" id="PF01068">
    <property type="entry name" value="DNA_ligase_A_M"/>
    <property type="match status" value="1"/>
</dbReference>
<keyword evidence="16" id="KW-0234">DNA repair</keyword>
<comment type="cofactor">
    <cofactor evidence="1">
        <name>Mn(2+)</name>
        <dbReference type="ChEBI" id="CHEBI:29035"/>
    </cofactor>
</comment>
<evidence type="ECO:0000256" key="5">
    <source>
        <dbReference type="ARBA" id="ARBA00022695"/>
    </source>
</evidence>
<evidence type="ECO:0000256" key="16">
    <source>
        <dbReference type="ARBA" id="ARBA00023204"/>
    </source>
</evidence>
<dbReference type="InterPro" id="IPR014144">
    <property type="entry name" value="LigD_PE_domain"/>
</dbReference>
<sequence length="886" mass="98502">MGLEEYRRKRDLNRTPEPAGKVERSVGTLRFVVHKHAASHLHYDFRLEINGVLKSWAIPKGPSLDPSVKRLAMMVEDHPYEYGDFEGVIPKGNYGAGEVIIWDAGTFHAAATKEPELSLQLLREGLQKGDLKFVLHGEKLNGEFALVRIKGDKGNSWLLIKKKDQFAGTEDVTLQERSVVSNATIEDVRAGRMPRRPAAQVQDEPAGTDSPASPHPPSPSSPGSPGSPGSAGSASSTVRGGAPMPHQLPPMLATSAAESFNDPDWLFEIKLDGYRALAEVSGSEVALYSRNNLSFNKKFSTVVTALASLGVEAVLDGEVVALDDSGRSSFQLLQNYRRTGRGNIAYFVFDLLYLNGVDLRNQPLVARKERLRALLPDLPDLPDIRYSDHVMEYGRQFFELVRQNNLEGLLAKRATSTYQAGRRSKDWLKIKVRLQQEAVICGFTQPRRSRKGFGALVLGVYEEDRLVCIGFAGGGFDEAGLMEMYHLLQPLAQEKSPFQQPVASDMPITWVRPELVCEVEFSEWTAENVMRHPIYLGLREDKDPKSVVREMVVSPPVTPQPAAASEPPSLPRQADRKKGVSGKKGAEELLILGGHRLELSNLDKVFWPDQGYTKGDVISYYRAMAHAMLPHLVDRPESLYRTPNGITMPGFFQKEAGELPPSWITTREIYSKHVDKNIKFFVCQDEATLVYMANLGCIEINPWLSRLQHLDYPDYFVIDLDPEDIPFAKVIETALAVREVLDLAGAIGFPKTSGATGIHIYVPLGAKYDYDAAGEFARVIATLVHYKVPDFTSILRSPKLRQKKVYLDFLQNKPGQTLAAPYSIRPRPGATVSAPLRWEEVKPGLDPGQFTIATMPRRLEHMGDLFAGVLGPGIDLEQCIENLERR</sequence>
<feature type="region of interest" description="Disordered" evidence="21">
    <location>
        <begin position="185"/>
        <end position="250"/>
    </location>
</feature>
<feature type="region of interest" description="Disordered" evidence="21">
    <location>
        <begin position="554"/>
        <end position="582"/>
    </location>
</feature>
<dbReference type="EMBL" id="CP076724">
    <property type="protein sequence ID" value="QWV97498.1"/>
    <property type="molecule type" value="Genomic_DNA"/>
</dbReference>
<gene>
    <name evidence="23" type="primary">ligD</name>
    <name evidence="23" type="ORF">KP005_19535</name>
</gene>
<reference evidence="23 24" key="1">
    <citation type="submission" date="2021-06" db="EMBL/GenBank/DDBJ databases">
        <title>Gemonas diversity in paddy soil.</title>
        <authorList>
            <person name="Liu G."/>
        </authorList>
    </citation>
    <scope>NUCLEOTIDE SEQUENCE [LARGE SCALE GENOMIC DNA]</scope>
    <source>
        <strain evidence="23 24">RG29</strain>
    </source>
</reference>
<dbReference type="NCBIfam" id="TIGR02779">
    <property type="entry name" value="NHEJ_ligase_lig"/>
    <property type="match status" value="1"/>
</dbReference>
<evidence type="ECO:0000256" key="10">
    <source>
        <dbReference type="ARBA" id="ARBA00022801"/>
    </source>
</evidence>
<dbReference type="PROSITE" id="PS00333">
    <property type="entry name" value="DNA_LIGASE_A2"/>
    <property type="match status" value="1"/>
</dbReference>
<evidence type="ECO:0000313" key="24">
    <source>
        <dbReference type="Proteomes" id="UP000683493"/>
    </source>
</evidence>
<evidence type="ECO:0000256" key="21">
    <source>
        <dbReference type="SAM" id="MobiDB-lite"/>
    </source>
</evidence>
<evidence type="ECO:0000256" key="3">
    <source>
        <dbReference type="ARBA" id="ARBA00022598"/>
    </source>
</evidence>
<feature type="compositionally biased region" description="Pro residues" evidence="21">
    <location>
        <begin position="213"/>
        <end position="222"/>
    </location>
</feature>
<keyword evidence="13" id="KW-0239">DNA-directed DNA polymerase</keyword>
<proteinExistence type="predicted"/>
<dbReference type="PANTHER" id="PTHR42705:SF2">
    <property type="entry name" value="BIFUNCTIONAL NON-HOMOLOGOUS END JOINING PROTEIN LIGD"/>
    <property type="match status" value="1"/>
</dbReference>
<evidence type="ECO:0000256" key="7">
    <source>
        <dbReference type="ARBA" id="ARBA00022723"/>
    </source>
</evidence>
<evidence type="ECO:0000313" key="23">
    <source>
        <dbReference type="EMBL" id="QWV97498.1"/>
    </source>
</evidence>
<dbReference type="CDD" id="cd07906">
    <property type="entry name" value="Adenylation_DNA_ligase_LigD_LigC"/>
    <property type="match status" value="1"/>
</dbReference>
<feature type="compositionally biased region" description="Low complexity" evidence="21">
    <location>
        <begin position="223"/>
        <end position="236"/>
    </location>
</feature>
<protein>
    <recommendedName>
        <fullName evidence="2">DNA ligase (ATP)</fullName>
        <ecNumber evidence="2">6.5.1.1</ecNumber>
    </recommendedName>
    <alternativeName>
        <fullName evidence="19">NHEJ DNA polymerase</fullName>
    </alternativeName>
</protein>
<dbReference type="Pfam" id="PF21686">
    <property type="entry name" value="LigD_Prim-Pol"/>
    <property type="match status" value="1"/>
</dbReference>
<evidence type="ECO:0000259" key="22">
    <source>
        <dbReference type="PROSITE" id="PS50160"/>
    </source>
</evidence>
<dbReference type="Pfam" id="PF13298">
    <property type="entry name" value="LigD_N"/>
    <property type="match status" value="1"/>
</dbReference>
<evidence type="ECO:0000256" key="11">
    <source>
        <dbReference type="ARBA" id="ARBA00022839"/>
    </source>
</evidence>
<evidence type="ECO:0000256" key="20">
    <source>
        <dbReference type="ARBA" id="ARBA00034003"/>
    </source>
</evidence>
<keyword evidence="9" id="KW-0227">DNA damage</keyword>
<keyword evidence="17" id="KW-0464">Manganese</keyword>
<dbReference type="EC" id="6.5.1.1" evidence="2"/>
<keyword evidence="6" id="KW-0540">Nuclease</keyword>
<dbReference type="InterPro" id="IPR012309">
    <property type="entry name" value="DNA_ligase_ATP-dep_C"/>
</dbReference>
<keyword evidence="5" id="KW-0548">Nucleotidyltransferase</keyword>
<evidence type="ECO:0000256" key="6">
    <source>
        <dbReference type="ARBA" id="ARBA00022722"/>
    </source>
</evidence>
<keyword evidence="10" id="KW-0378">Hydrolase</keyword>
<comment type="catalytic activity">
    <reaction evidence="20">
        <text>ATP + (deoxyribonucleotide)n-3'-hydroxyl + 5'-phospho-(deoxyribonucleotide)m = (deoxyribonucleotide)n+m + AMP + diphosphate.</text>
        <dbReference type="EC" id="6.5.1.1"/>
    </reaction>
</comment>
<evidence type="ECO:0000256" key="15">
    <source>
        <dbReference type="ARBA" id="ARBA00023172"/>
    </source>
</evidence>
<evidence type="ECO:0000256" key="19">
    <source>
        <dbReference type="ARBA" id="ARBA00029943"/>
    </source>
</evidence>
<evidence type="ECO:0000256" key="12">
    <source>
        <dbReference type="ARBA" id="ARBA00022840"/>
    </source>
</evidence>
<accession>A0ABX8JIC6</accession>
<dbReference type="NCBIfam" id="TIGR02776">
    <property type="entry name" value="NHEJ_ligase_prk"/>
    <property type="match status" value="1"/>
</dbReference>
<dbReference type="PANTHER" id="PTHR42705">
    <property type="entry name" value="BIFUNCTIONAL NON-HOMOLOGOUS END JOINING PROTEIN LIGD"/>
    <property type="match status" value="1"/>
</dbReference>
<dbReference type="CDD" id="cd07971">
    <property type="entry name" value="OBF_DNA_ligase_LigD"/>
    <property type="match status" value="1"/>
</dbReference>
<name>A0ABX8JIC6_9BACT</name>
<dbReference type="InterPro" id="IPR014146">
    <property type="entry name" value="LigD_ligase_dom"/>
</dbReference>
<dbReference type="InterPro" id="IPR014145">
    <property type="entry name" value="LigD_pol_dom"/>
</dbReference>
<dbReference type="InterPro" id="IPR014143">
    <property type="entry name" value="NHEJ_ligase_prk"/>
</dbReference>